<dbReference type="RefSeq" id="WP_238250168.1">
    <property type="nucleotide sequence ID" value="NZ_BPQX01000037.1"/>
</dbReference>
<reference evidence="3 4" key="1">
    <citation type="submission" date="2023-07" db="EMBL/GenBank/DDBJ databases">
        <title>Genomic Encyclopedia of Type Strains, Phase IV (KMG-IV): sequencing the most valuable type-strain genomes for metagenomic binning, comparative biology and taxonomic classification.</title>
        <authorList>
            <person name="Goeker M."/>
        </authorList>
    </citation>
    <scope>NUCLEOTIDE SEQUENCE [LARGE SCALE GENOMIC DNA]</scope>
    <source>
        <strain evidence="3 4">DSM 19562</strain>
    </source>
</reference>
<dbReference type="InterPro" id="IPR005530">
    <property type="entry name" value="SPW"/>
</dbReference>
<name>A0ABU0HGY7_9HYPH</name>
<sequence>MLTIKNRTEDMVPNAINILLGALLILSPWLLGLEYETAVARNALISGIAIAGVAAIALDRTYDWEEFLNLAVGMWVAMAPWVFGFADGGFMMWTHLIIGLAVAVVAAFELWRLFVSPETQSV</sequence>
<feature type="transmembrane region" description="Helical" evidence="1">
    <location>
        <begin position="67"/>
        <end position="86"/>
    </location>
</feature>
<keyword evidence="4" id="KW-1185">Reference proteome</keyword>
<organism evidence="3 4">
    <name type="scientific">Methylobacterium persicinum</name>
    <dbReference type="NCBI Taxonomy" id="374426"/>
    <lineage>
        <taxon>Bacteria</taxon>
        <taxon>Pseudomonadati</taxon>
        <taxon>Pseudomonadota</taxon>
        <taxon>Alphaproteobacteria</taxon>
        <taxon>Hyphomicrobiales</taxon>
        <taxon>Methylobacteriaceae</taxon>
        <taxon>Methylobacterium</taxon>
    </lineage>
</organism>
<keyword evidence="1" id="KW-0812">Transmembrane</keyword>
<keyword evidence="1" id="KW-0472">Membrane</keyword>
<feature type="transmembrane region" description="Helical" evidence="1">
    <location>
        <begin position="12"/>
        <end position="32"/>
    </location>
</feature>
<accession>A0ABU0HGY7</accession>
<comment type="caution">
    <text evidence="3">The sequence shown here is derived from an EMBL/GenBank/DDBJ whole genome shotgun (WGS) entry which is preliminary data.</text>
</comment>
<dbReference type="EMBL" id="JAUSVV010000002">
    <property type="protein sequence ID" value="MDQ0441590.1"/>
    <property type="molecule type" value="Genomic_DNA"/>
</dbReference>
<feature type="transmembrane region" description="Helical" evidence="1">
    <location>
        <begin position="92"/>
        <end position="111"/>
    </location>
</feature>
<evidence type="ECO:0000313" key="4">
    <source>
        <dbReference type="Proteomes" id="UP001236369"/>
    </source>
</evidence>
<dbReference type="Proteomes" id="UP001236369">
    <property type="component" value="Unassembled WGS sequence"/>
</dbReference>
<gene>
    <name evidence="3" type="ORF">QO016_001073</name>
</gene>
<protein>
    <recommendedName>
        <fullName evidence="2">SPW repeat-containing integral membrane domain-containing protein</fullName>
    </recommendedName>
</protein>
<evidence type="ECO:0000256" key="1">
    <source>
        <dbReference type="SAM" id="Phobius"/>
    </source>
</evidence>
<evidence type="ECO:0000259" key="2">
    <source>
        <dbReference type="Pfam" id="PF03779"/>
    </source>
</evidence>
<evidence type="ECO:0000313" key="3">
    <source>
        <dbReference type="EMBL" id="MDQ0441590.1"/>
    </source>
</evidence>
<feature type="domain" description="SPW repeat-containing integral membrane" evidence="2">
    <location>
        <begin position="13"/>
        <end position="107"/>
    </location>
</feature>
<proteinExistence type="predicted"/>
<dbReference type="Pfam" id="PF03779">
    <property type="entry name" value="SPW"/>
    <property type="match status" value="1"/>
</dbReference>
<keyword evidence="1" id="KW-1133">Transmembrane helix</keyword>
<feature type="transmembrane region" description="Helical" evidence="1">
    <location>
        <begin position="38"/>
        <end position="58"/>
    </location>
</feature>